<sequence length="246" mass="27366">MPLLRKPLGSTALIAALAGVLTILFHAPATHAATPSESDAKAALQQWMTASSKAKTVTADFEQLRNLRNVKRALRKPGKLWIVREGGKFRWQIGEPPTLIAVRGADGGMMVVDVSDKEAQTWTKEALLEKEKEGKGQGFSSMMEAMHTPSLAVFEQRFELKDWRIDPSNPTWWEFDLAFRDRRTSLVVRQLQLAVNTQDGALRSMTLHMRDGSSLSTVIRGYALNKPVPADTFKVDTTGYEVKQGE</sequence>
<dbReference type="Proteomes" id="UP000253426">
    <property type="component" value="Unassembled WGS sequence"/>
</dbReference>
<protein>
    <recommendedName>
        <fullName evidence="5">Outer membrane lipoprotein-sorting protein</fullName>
    </recommendedName>
</protein>
<dbReference type="AlphaFoldDB" id="A0A366H3M4"/>
<evidence type="ECO:0000256" key="1">
    <source>
        <dbReference type="ARBA" id="ARBA00022729"/>
    </source>
</evidence>
<gene>
    <name evidence="3" type="ORF">DES53_12044</name>
</gene>
<feature type="signal peptide" evidence="2">
    <location>
        <begin position="1"/>
        <end position="32"/>
    </location>
</feature>
<evidence type="ECO:0008006" key="5">
    <source>
        <dbReference type="Google" id="ProtNLM"/>
    </source>
</evidence>
<organism evidence="3 4">
    <name type="scientific">Roseimicrobium gellanilyticum</name>
    <dbReference type="NCBI Taxonomy" id="748857"/>
    <lineage>
        <taxon>Bacteria</taxon>
        <taxon>Pseudomonadati</taxon>
        <taxon>Verrucomicrobiota</taxon>
        <taxon>Verrucomicrobiia</taxon>
        <taxon>Verrucomicrobiales</taxon>
        <taxon>Verrucomicrobiaceae</taxon>
        <taxon>Roseimicrobium</taxon>
    </lineage>
</organism>
<evidence type="ECO:0000313" key="3">
    <source>
        <dbReference type="EMBL" id="RBP35675.1"/>
    </source>
</evidence>
<dbReference type="EMBL" id="QNRR01000020">
    <property type="protein sequence ID" value="RBP35675.1"/>
    <property type="molecule type" value="Genomic_DNA"/>
</dbReference>
<evidence type="ECO:0000256" key="2">
    <source>
        <dbReference type="SAM" id="SignalP"/>
    </source>
</evidence>
<accession>A0A366H3M4</accession>
<dbReference type="RefSeq" id="WP_113962223.1">
    <property type="nucleotide sequence ID" value="NZ_QNRR01000020.1"/>
</dbReference>
<dbReference type="Gene3D" id="2.50.20.10">
    <property type="entry name" value="Lipoprotein localisation LolA/LolB/LppX"/>
    <property type="match status" value="1"/>
</dbReference>
<name>A0A366H3M4_9BACT</name>
<keyword evidence="1 2" id="KW-0732">Signal</keyword>
<dbReference type="SUPFAM" id="SSF89392">
    <property type="entry name" value="Prokaryotic lipoproteins and lipoprotein localization factors"/>
    <property type="match status" value="1"/>
</dbReference>
<dbReference type="OrthoDB" id="192525at2"/>
<keyword evidence="4" id="KW-1185">Reference proteome</keyword>
<dbReference type="CDD" id="cd16325">
    <property type="entry name" value="LolA"/>
    <property type="match status" value="1"/>
</dbReference>
<reference evidence="3 4" key="1">
    <citation type="submission" date="2018-06" db="EMBL/GenBank/DDBJ databases">
        <title>Genomic Encyclopedia of Type Strains, Phase IV (KMG-IV): sequencing the most valuable type-strain genomes for metagenomic binning, comparative biology and taxonomic classification.</title>
        <authorList>
            <person name="Goeker M."/>
        </authorList>
    </citation>
    <scope>NUCLEOTIDE SEQUENCE [LARGE SCALE GENOMIC DNA]</scope>
    <source>
        <strain evidence="3 4">DSM 25532</strain>
    </source>
</reference>
<evidence type="ECO:0000313" key="4">
    <source>
        <dbReference type="Proteomes" id="UP000253426"/>
    </source>
</evidence>
<dbReference type="InterPro" id="IPR029046">
    <property type="entry name" value="LolA/LolB/LppX"/>
</dbReference>
<dbReference type="InterPro" id="IPR004564">
    <property type="entry name" value="OM_lipoprot_carrier_LolA-like"/>
</dbReference>
<feature type="chain" id="PRO_5016569605" description="Outer membrane lipoprotein-sorting protein" evidence="2">
    <location>
        <begin position="33"/>
        <end position="246"/>
    </location>
</feature>
<proteinExistence type="predicted"/>
<comment type="caution">
    <text evidence="3">The sequence shown here is derived from an EMBL/GenBank/DDBJ whole genome shotgun (WGS) entry which is preliminary data.</text>
</comment>